<dbReference type="EMBL" id="CP134853">
    <property type="protein sequence ID" value="WNL27764.1"/>
    <property type="molecule type" value="Genomic_DNA"/>
</dbReference>
<name>A0AA96L1B3_9BACT</name>
<evidence type="ECO:0000313" key="4">
    <source>
        <dbReference type="EMBL" id="WNP39682.1"/>
    </source>
</evidence>
<evidence type="ECO:0000313" key="2">
    <source>
        <dbReference type="EMBL" id="WNL31440.1"/>
    </source>
</evidence>
<reference evidence="3" key="1">
    <citation type="submission" date="2023-09" db="EMBL/GenBank/DDBJ databases">
        <title>Arcobacter tbilisiensis sp. nov. isolated from chicken meat in Tbilisi, Georgia.</title>
        <authorList>
            <person name="Matthias R."/>
            <person name="Zautner A.E."/>
        </authorList>
    </citation>
    <scope>NUCLEOTIDE SEQUENCE</scope>
    <source>
        <strain evidence="3">LEO 101</strain>
        <strain evidence="1">LEO 49</strain>
        <strain evidence="4">LEO 50</strain>
        <strain evidence="2">LEO 53</strain>
    </source>
</reference>
<evidence type="ECO:0000313" key="3">
    <source>
        <dbReference type="EMBL" id="WNP37590.1"/>
    </source>
</evidence>
<evidence type="ECO:0000313" key="1">
    <source>
        <dbReference type="EMBL" id="WNL27764.1"/>
    </source>
</evidence>
<sequence>MTISIHSQTKFDDYNFFREKMDEVIKKYPNISKCFTKRSKTTEFAIIYFENKNVVCEQPDLAIKKLTKLRRLVEIADLSIFFYREDVVVGAELTKNTIDTAKKLNKELIIFEYEN</sequence>
<protein>
    <submittedName>
        <fullName evidence="3">Uncharacterized protein</fullName>
    </submittedName>
</protein>
<dbReference type="EMBL" id="CP135131">
    <property type="protein sequence ID" value="WNP39682.1"/>
    <property type="molecule type" value="Genomic_DNA"/>
</dbReference>
<dbReference type="EMBL" id="CP134855">
    <property type="protein sequence ID" value="WNL31440.1"/>
    <property type="molecule type" value="Genomic_DNA"/>
</dbReference>
<gene>
    <name evidence="3" type="ORF">RJG58_08065</name>
    <name evidence="4" type="ORF">RMP69_08065</name>
    <name evidence="1" type="ORF">RMQ65_00025</name>
    <name evidence="2" type="ORF">RMQ67_08065</name>
</gene>
<organism evidence="3">
    <name type="scientific">Arcobacter sp. AZ-2023</name>
    <dbReference type="NCBI Taxonomy" id="3074453"/>
    <lineage>
        <taxon>Bacteria</taxon>
        <taxon>Pseudomonadati</taxon>
        <taxon>Campylobacterota</taxon>
        <taxon>Epsilonproteobacteria</taxon>
        <taxon>Campylobacterales</taxon>
        <taxon>Arcobacteraceae</taxon>
        <taxon>Arcobacter</taxon>
    </lineage>
</organism>
<accession>A0AA96L1B3</accession>
<proteinExistence type="predicted"/>
<dbReference type="EMBL" id="CP135130">
    <property type="protein sequence ID" value="WNP37590.1"/>
    <property type="molecule type" value="Genomic_DNA"/>
</dbReference>
<dbReference type="AlphaFoldDB" id="A0AA96L1B3"/>